<keyword evidence="3" id="KW-1185">Reference proteome</keyword>
<feature type="compositionally biased region" description="Low complexity" evidence="1">
    <location>
        <begin position="10"/>
        <end position="22"/>
    </location>
</feature>
<organism evidence="2 3">
    <name type="scientific">Pristionchus mayeri</name>
    <dbReference type="NCBI Taxonomy" id="1317129"/>
    <lineage>
        <taxon>Eukaryota</taxon>
        <taxon>Metazoa</taxon>
        <taxon>Ecdysozoa</taxon>
        <taxon>Nematoda</taxon>
        <taxon>Chromadorea</taxon>
        <taxon>Rhabditida</taxon>
        <taxon>Rhabditina</taxon>
        <taxon>Diplogasteromorpha</taxon>
        <taxon>Diplogasteroidea</taxon>
        <taxon>Neodiplogasteridae</taxon>
        <taxon>Pristionchus</taxon>
    </lineage>
</organism>
<feature type="non-terminal residue" evidence="2">
    <location>
        <position position="66"/>
    </location>
</feature>
<gene>
    <name evidence="2" type="ORF">PMAYCL1PPCAC_05044</name>
</gene>
<evidence type="ECO:0000313" key="2">
    <source>
        <dbReference type="EMBL" id="GMR34849.1"/>
    </source>
</evidence>
<sequence>IDRPPPIKTPSSAPSPHYSHPGSTAVSRMRLFIVVGVLLGVVCARAVEDPSLDLGRPVFRPGKREV</sequence>
<accession>A0AAN5CAH1</accession>
<comment type="caution">
    <text evidence="2">The sequence shown here is derived from an EMBL/GenBank/DDBJ whole genome shotgun (WGS) entry which is preliminary data.</text>
</comment>
<feature type="region of interest" description="Disordered" evidence="1">
    <location>
        <begin position="1"/>
        <end position="22"/>
    </location>
</feature>
<evidence type="ECO:0000256" key="1">
    <source>
        <dbReference type="SAM" id="MobiDB-lite"/>
    </source>
</evidence>
<dbReference type="Proteomes" id="UP001328107">
    <property type="component" value="Unassembled WGS sequence"/>
</dbReference>
<dbReference type="AlphaFoldDB" id="A0AAN5CAH1"/>
<name>A0AAN5CAH1_9BILA</name>
<feature type="non-terminal residue" evidence="2">
    <location>
        <position position="1"/>
    </location>
</feature>
<dbReference type="EMBL" id="BTRK01000002">
    <property type="protein sequence ID" value="GMR34849.1"/>
    <property type="molecule type" value="Genomic_DNA"/>
</dbReference>
<proteinExistence type="predicted"/>
<evidence type="ECO:0000313" key="3">
    <source>
        <dbReference type="Proteomes" id="UP001328107"/>
    </source>
</evidence>
<reference evidence="3" key="1">
    <citation type="submission" date="2022-10" db="EMBL/GenBank/DDBJ databases">
        <title>Genome assembly of Pristionchus species.</title>
        <authorList>
            <person name="Yoshida K."/>
            <person name="Sommer R.J."/>
        </authorList>
    </citation>
    <scope>NUCLEOTIDE SEQUENCE [LARGE SCALE GENOMIC DNA]</scope>
    <source>
        <strain evidence="3">RS5460</strain>
    </source>
</reference>
<protein>
    <submittedName>
        <fullName evidence="2">Uncharacterized protein</fullName>
    </submittedName>
</protein>